<sequence length="239" mass="25646">MRAAGRILCRTLNLAAAAIAPGVMTRELDVLCEREIRSAGAVPTFLGYQGYPAATCISVNDEVVHGIPSDRQLREGDICKIDLGVTLDGMVADAARTWPVGRIRPETGDLLRATEEALARGVAQCRAGRRVGDVGHAIQSWVEARGFSVVRALCGHGVGRELHEEPQVPNYGRAGRGVRLEAGMTLAVEPMVNIGRHDVRILDDGWTVVTRDGLPSAHFEHTILVTDEEAEVLTANGKG</sequence>
<dbReference type="HAMAP" id="MF_01974">
    <property type="entry name" value="MetAP_1"/>
    <property type="match status" value="1"/>
</dbReference>
<dbReference type="GO" id="GO:0006508">
    <property type="term" value="P:proteolysis"/>
    <property type="evidence" value="ECO:0007669"/>
    <property type="project" value="UniProtKB-KW"/>
</dbReference>
<dbReference type="InterPro" id="IPR002467">
    <property type="entry name" value="Pept_M24A_MAP1"/>
</dbReference>
<evidence type="ECO:0000256" key="6">
    <source>
        <dbReference type="HAMAP-Rule" id="MF_01974"/>
    </source>
</evidence>
<dbReference type="InterPro" id="IPR036005">
    <property type="entry name" value="Creatinase/aminopeptidase-like"/>
</dbReference>
<dbReference type="GO" id="GO:0070006">
    <property type="term" value="F:metalloaminopeptidase activity"/>
    <property type="evidence" value="ECO:0007669"/>
    <property type="project" value="UniProtKB-UniRule"/>
</dbReference>
<keyword evidence="5 6" id="KW-0378">Hydrolase</keyword>
<feature type="domain" description="Peptidase M24" evidence="8">
    <location>
        <begin position="1"/>
        <end position="227"/>
    </location>
</feature>
<dbReference type="GO" id="GO:0004239">
    <property type="term" value="F:initiator methionyl aminopeptidase activity"/>
    <property type="evidence" value="ECO:0007669"/>
    <property type="project" value="UniProtKB-UniRule"/>
</dbReference>
<dbReference type="GO" id="GO:0005829">
    <property type="term" value="C:cytosol"/>
    <property type="evidence" value="ECO:0007669"/>
    <property type="project" value="TreeGrafter"/>
</dbReference>
<organism evidence="9">
    <name type="scientific">candidate division WOR-3 bacterium</name>
    <dbReference type="NCBI Taxonomy" id="2052148"/>
    <lineage>
        <taxon>Bacteria</taxon>
        <taxon>Bacteria division WOR-3</taxon>
    </lineage>
</organism>
<dbReference type="PANTHER" id="PTHR43330:SF27">
    <property type="entry name" value="METHIONINE AMINOPEPTIDASE"/>
    <property type="match status" value="1"/>
</dbReference>
<dbReference type="PRINTS" id="PR00599">
    <property type="entry name" value="MAPEPTIDASE"/>
</dbReference>
<feature type="binding site" evidence="6">
    <location>
        <position position="220"/>
    </location>
    <ligand>
        <name>a divalent metal cation</name>
        <dbReference type="ChEBI" id="CHEBI:60240"/>
        <label>2</label>
        <note>catalytic</note>
    </ligand>
</feature>
<evidence type="ECO:0000313" key="9">
    <source>
        <dbReference type="EMBL" id="HDR00144.1"/>
    </source>
</evidence>
<evidence type="ECO:0000256" key="4">
    <source>
        <dbReference type="ARBA" id="ARBA00022723"/>
    </source>
</evidence>
<keyword evidence="3 6" id="KW-0645">Protease</keyword>
<dbReference type="EC" id="3.4.11.18" evidence="6 7"/>
<feature type="binding site" evidence="6">
    <location>
        <position position="220"/>
    </location>
    <ligand>
        <name>a divalent metal cation</name>
        <dbReference type="ChEBI" id="CHEBI:60240"/>
        <label>1</label>
    </ligand>
</feature>
<dbReference type="AlphaFoldDB" id="A0A7V0T714"/>
<comment type="subunit">
    <text evidence="6">Monomer.</text>
</comment>
<proteinExistence type="inferred from homology"/>
<dbReference type="EMBL" id="DSBX01000291">
    <property type="protein sequence ID" value="HDR00144.1"/>
    <property type="molecule type" value="Genomic_DNA"/>
</dbReference>
<accession>A0A7V0T714</accession>
<dbReference type="Pfam" id="PF00557">
    <property type="entry name" value="Peptidase_M24"/>
    <property type="match status" value="1"/>
</dbReference>
<name>A0A7V0T714_UNCW3</name>
<gene>
    <name evidence="6 9" type="primary">map</name>
    <name evidence="9" type="ORF">ENN51_07680</name>
</gene>
<dbReference type="CDD" id="cd01086">
    <property type="entry name" value="MetAP1"/>
    <property type="match status" value="1"/>
</dbReference>
<evidence type="ECO:0000256" key="7">
    <source>
        <dbReference type="RuleBase" id="RU003653"/>
    </source>
</evidence>
<evidence type="ECO:0000256" key="5">
    <source>
        <dbReference type="ARBA" id="ARBA00022801"/>
    </source>
</evidence>
<keyword evidence="4 6" id="KW-0479">Metal-binding</keyword>
<comment type="similarity">
    <text evidence="6">Belongs to the peptidase M24A family. Methionine aminopeptidase type 1 subfamily.</text>
</comment>
<dbReference type="Proteomes" id="UP000885672">
    <property type="component" value="Unassembled WGS sequence"/>
</dbReference>
<feature type="binding site" evidence="6">
    <location>
        <position position="65"/>
    </location>
    <ligand>
        <name>substrate</name>
    </ligand>
</feature>
<dbReference type="Gene3D" id="3.90.230.10">
    <property type="entry name" value="Creatinase/methionine aminopeptidase superfamily"/>
    <property type="match status" value="1"/>
</dbReference>
<feature type="binding site" evidence="6">
    <location>
        <position position="163"/>
    </location>
    <ligand>
        <name>substrate</name>
    </ligand>
</feature>
<evidence type="ECO:0000256" key="1">
    <source>
        <dbReference type="ARBA" id="ARBA00002521"/>
    </source>
</evidence>
<dbReference type="InterPro" id="IPR001714">
    <property type="entry name" value="Pept_M24_MAP"/>
</dbReference>
<feature type="binding site" evidence="6">
    <location>
        <position position="93"/>
    </location>
    <ligand>
        <name>a divalent metal cation</name>
        <dbReference type="ChEBI" id="CHEBI:60240"/>
        <label>1</label>
    </ligand>
</feature>
<dbReference type="NCBIfam" id="TIGR00500">
    <property type="entry name" value="met_pdase_I"/>
    <property type="match status" value="1"/>
</dbReference>
<comment type="caution">
    <text evidence="9">The sequence shown here is derived from an EMBL/GenBank/DDBJ whole genome shotgun (WGS) entry which is preliminary data.</text>
</comment>
<evidence type="ECO:0000256" key="3">
    <source>
        <dbReference type="ARBA" id="ARBA00022670"/>
    </source>
</evidence>
<feature type="binding site" evidence="6">
    <location>
        <position position="82"/>
    </location>
    <ligand>
        <name>a divalent metal cation</name>
        <dbReference type="ChEBI" id="CHEBI:60240"/>
        <label>1</label>
    </ligand>
</feature>
<dbReference type="PANTHER" id="PTHR43330">
    <property type="entry name" value="METHIONINE AMINOPEPTIDASE"/>
    <property type="match status" value="1"/>
</dbReference>
<feature type="binding site" evidence="6">
    <location>
        <position position="156"/>
    </location>
    <ligand>
        <name>a divalent metal cation</name>
        <dbReference type="ChEBI" id="CHEBI:60240"/>
        <label>2</label>
        <note>catalytic</note>
    </ligand>
</feature>
<dbReference type="InterPro" id="IPR000994">
    <property type="entry name" value="Pept_M24"/>
</dbReference>
<protein>
    <recommendedName>
        <fullName evidence="6 7">Methionine aminopeptidase</fullName>
        <shortName evidence="6">MAP</shortName>
        <shortName evidence="6">MetAP</shortName>
        <ecNumber evidence="6 7">3.4.11.18</ecNumber>
    </recommendedName>
    <alternativeName>
        <fullName evidence="6">Peptidase M</fullName>
    </alternativeName>
</protein>
<comment type="function">
    <text evidence="1 6">Removes the N-terminal methionine from nascent proteins. The N-terminal methionine is often cleaved when the second residue in the primary sequence is small and uncharged (Met-Ala-, Cys, Gly, Pro, Ser, Thr, or Val). Requires deformylation of the N(alpha)-formylated initiator methionine before it can be hydrolyzed.</text>
</comment>
<dbReference type="SUPFAM" id="SSF55920">
    <property type="entry name" value="Creatinase/aminopeptidase"/>
    <property type="match status" value="1"/>
</dbReference>
<keyword evidence="2 6" id="KW-0031">Aminopeptidase</keyword>
<reference evidence="9" key="1">
    <citation type="journal article" date="2020" name="mSystems">
        <title>Genome- and Community-Level Interaction Insights into Carbon Utilization and Element Cycling Functions of Hydrothermarchaeota in Hydrothermal Sediment.</title>
        <authorList>
            <person name="Zhou Z."/>
            <person name="Liu Y."/>
            <person name="Xu W."/>
            <person name="Pan J."/>
            <person name="Luo Z.H."/>
            <person name="Li M."/>
        </authorList>
    </citation>
    <scope>NUCLEOTIDE SEQUENCE [LARGE SCALE GENOMIC DNA]</scope>
    <source>
        <strain evidence="9">SpSt-1182</strain>
    </source>
</reference>
<feature type="binding site" evidence="6">
    <location>
        <position position="189"/>
    </location>
    <ligand>
        <name>a divalent metal cation</name>
        <dbReference type="ChEBI" id="CHEBI:60240"/>
        <label>2</label>
        <note>catalytic</note>
    </ligand>
</feature>
<evidence type="ECO:0000256" key="2">
    <source>
        <dbReference type="ARBA" id="ARBA00022438"/>
    </source>
</evidence>
<comment type="catalytic activity">
    <reaction evidence="6 7">
        <text>Release of N-terminal amino acids, preferentially methionine, from peptides and arylamides.</text>
        <dbReference type="EC" id="3.4.11.18"/>
    </reaction>
</comment>
<feature type="binding site" evidence="6">
    <location>
        <position position="93"/>
    </location>
    <ligand>
        <name>a divalent metal cation</name>
        <dbReference type="ChEBI" id="CHEBI:60240"/>
        <label>2</label>
        <note>catalytic</note>
    </ligand>
</feature>
<comment type="cofactor">
    <cofactor evidence="6">
        <name>Co(2+)</name>
        <dbReference type="ChEBI" id="CHEBI:48828"/>
    </cofactor>
    <cofactor evidence="6">
        <name>Zn(2+)</name>
        <dbReference type="ChEBI" id="CHEBI:29105"/>
    </cofactor>
    <cofactor evidence="6">
        <name>Mn(2+)</name>
        <dbReference type="ChEBI" id="CHEBI:29035"/>
    </cofactor>
    <cofactor evidence="6">
        <name>Fe(2+)</name>
        <dbReference type="ChEBI" id="CHEBI:29033"/>
    </cofactor>
    <text evidence="6">Binds 2 divalent metal cations per subunit. Has a high-affinity and a low affinity metal-binding site. The true nature of the physiological cofactor is under debate. The enzyme is active with cobalt, zinc, manganese or divalent iron ions. Most likely, methionine aminopeptidases function as mononuclear Fe(2+)-metalloproteases under physiological conditions, and the catalytically relevant metal-binding site has been assigned to the histidine-containing high-affinity site.</text>
</comment>
<evidence type="ECO:0000259" key="8">
    <source>
        <dbReference type="Pfam" id="PF00557"/>
    </source>
</evidence>
<dbReference type="GO" id="GO:0046872">
    <property type="term" value="F:metal ion binding"/>
    <property type="evidence" value="ECO:0007669"/>
    <property type="project" value="UniProtKB-UniRule"/>
</dbReference>